<feature type="domain" description="Small EDRK-rich factor-like N-terminal" evidence="4">
    <location>
        <begin position="160"/>
        <end position="194"/>
    </location>
</feature>
<reference evidence="5" key="1">
    <citation type="submission" date="2020-05" db="EMBL/GenBank/DDBJ databases">
        <title>Evolutionary and genomic comparisons of hybrid uninucleate and nonhybrid Rhizoctonia fungi.</title>
        <authorList>
            <person name="Li C."/>
            <person name="Chen X."/>
        </authorList>
    </citation>
    <scope>NUCLEOTIDE SEQUENCE</scope>
    <source>
        <strain evidence="5">AG-1 IA</strain>
    </source>
</reference>
<sequence>MNSKFGEIAIASTLDWTETRMRLADSTEVTSHISTMPDACRLELFSNIGFFKQSVYALGLRCRRQNHVEMASRSTRMLCTPHIKITGCLHPSSALPLLGTPVLDANPGTNGALSSPRCDGQVDQLINPSVRSPGAAGSVSMVTTVYLALILACFISHSVMTRGNQRDHDRERAQKKAASQKKPKESGSSLQKRREADADALRQKQLKKAAEKAAGDGGGGK</sequence>
<evidence type="ECO:0000259" key="4">
    <source>
        <dbReference type="Pfam" id="PF04419"/>
    </source>
</evidence>
<evidence type="ECO:0000313" key="6">
    <source>
        <dbReference type="Proteomes" id="UP000650533"/>
    </source>
</evidence>
<keyword evidence="3" id="KW-1133">Transmembrane helix</keyword>
<protein>
    <recommendedName>
        <fullName evidence="4">Small EDRK-rich factor-like N-terminal domain-containing protein</fullName>
    </recommendedName>
</protein>
<evidence type="ECO:0000313" key="5">
    <source>
        <dbReference type="EMBL" id="QRW19565.1"/>
    </source>
</evidence>
<feature type="transmembrane region" description="Helical" evidence="3">
    <location>
        <begin position="135"/>
        <end position="156"/>
    </location>
</feature>
<gene>
    <name evidence="5" type="ORF">RhiXN_00971</name>
</gene>
<dbReference type="InterPro" id="IPR040211">
    <property type="entry name" value="SERF1/2-like"/>
</dbReference>
<dbReference type="InterPro" id="IPR007513">
    <property type="entry name" value="SERF-like_N"/>
</dbReference>
<dbReference type="Pfam" id="PF04419">
    <property type="entry name" value="SERF-like_N"/>
    <property type="match status" value="1"/>
</dbReference>
<feature type="compositionally biased region" description="Basic and acidic residues" evidence="2">
    <location>
        <begin position="192"/>
        <end position="214"/>
    </location>
</feature>
<dbReference type="AlphaFoldDB" id="A0A8H8NUH7"/>
<keyword evidence="3" id="KW-0472">Membrane</keyword>
<comment type="similarity">
    <text evidence="1">Belongs to the SERF family.</text>
</comment>
<evidence type="ECO:0000256" key="2">
    <source>
        <dbReference type="SAM" id="MobiDB-lite"/>
    </source>
</evidence>
<dbReference type="PANTHER" id="PTHR13596:SF0">
    <property type="entry name" value="SI:CH211-39K3.2-RELATED"/>
    <property type="match status" value="1"/>
</dbReference>
<dbReference type="GeneID" id="67023253"/>
<dbReference type="EMBL" id="CP059661">
    <property type="protein sequence ID" value="QRW19565.1"/>
    <property type="molecule type" value="Genomic_DNA"/>
</dbReference>
<evidence type="ECO:0000256" key="1">
    <source>
        <dbReference type="ARBA" id="ARBA00007309"/>
    </source>
</evidence>
<name>A0A8H8NUH7_9AGAM</name>
<evidence type="ECO:0000256" key="3">
    <source>
        <dbReference type="SAM" id="Phobius"/>
    </source>
</evidence>
<proteinExistence type="inferred from homology"/>
<dbReference type="Proteomes" id="UP000650533">
    <property type="component" value="Chromosome 4"/>
</dbReference>
<dbReference type="RefSeq" id="XP_043179802.1">
    <property type="nucleotide sequence ID" value="XM_043320790.1"/>
</dbReference>
<organism evidence="5 6">
    <name type="scientific">Rhizoctonia solani</name>
    <dbReference type="NCBI Taxonomy" id="456999"/>
    <lineage>
        <taxon>Eukaryota</taxon>
        <taxon>Fungi</taxon>
        <taxon>Dikarya</taxon>
        <taxon>Basidiomycota</taxon>
        <taxon>Agaricomycotina</taxon>
        <taxon>Agaricomycetes</taxon>
        <taxon>Cantharellales</taxon>
        <taxon>Ceratobasidiaceae</taxon>
        <taxon>Rhizoctonia</taxon>
    </lineage>
</organism>
<feature type="region of interest" description="Disordered" evidence="2">
    <location>
        <begin position="161"/>
        <end position="221"/>
    </location>
</feature>
<accession>A0A8H8NUH7</accession>
<feature type="compositionally biased region" description="Basic and acidic residues" evidence="2">
    <location>
        <begin position="164"/>
        <end position="174"/>
    </location>
</feature>
<dbReference type="PANTHER" id="PTHR13596">
    <property type="entry name" value="SMALL EDRK-RICH FACTOR 1"/>
    <property type="match status" value="1"/>
</dbReference>
<keyword evidence="3" id="KW-0812">Transmembrane</keyword>
<dbReference type="KEGG" id="rsx:RhiXN_00971"/>